<feature type="compositionally biased region" description="Acidic residues" evidence="1">
    <location>
        <begin position="542"/>
        <end position="565"/>
    </location>
</feature>
<dbReference type="EMBL" id="KZ994949">
    <property type="protein sequence ID" value="RKO91685.1"/>
    <property type="molecule type" value="Genomic_DNA"/>
</dbReference>
<name>A0A4P9WI72_9FUNG</name>
<feature type="region of interest" description="Disordered" evidence="1">
    <location>
        <begin position="1"/>
        <end position="43"/>
    </location>
</feature>
<dbReference type="AlphaFoldDB" id="A0A4P9WI72"/>
<protein>
    <submittedName>
        <fullName evidence="2">Uncharacterized protein</fullName>
    </submittedName>
</protein>
<keyword evidence="3" id="KW-1185">Reference proteome</keyword>
<reference evidence="3" key="1">
    <citation type="journal article" date="2018" name="Nat. Microbiol.">
        <title>Leveraging single-cell genomics to expand the fungal tree of life.</title>
        <authorList>
            <person name="Ahrendt S.R."/>
            <person name="Quandt C.A."/>
            <person name="Ciobanu D."/>
            <person name="Clum A."/>
            <person name="Salamov A."/>
            <person name="Andreopoulos B."/>
            <person name="Cheng J.F."/>
            <person name="Woyke T."/>
            <person name="Pelin A."/>
            <person name="Henrissat B."/>
            <person name="Reynolds N.K."/>
            <person name="Benny G.L."/>
            <person name="Smith M.E."/>
            <person name="James T.Y."/>
            <person name="Grigoriev I.V."/>
        </authorList>
    </citation>
    <scope>NUCLEOTIDE SEQUENCE [LARGE SCALE GENOMIC DNA]</scope>
</reference>
<proteinExistence type="predicted"/>
<evidence type="ECO:0000313" key="2">
    <source>
        <dbReference type="EMBL" id="RKO91685.1"/>
    </source>
</evidence>
<dbReference type="Proteomes" id="UP000269721">
    <property type="component" value="Unassembled WGS sequence"/>
</dbReference>
<dbReference type="SUPFAM" id="SSF52047">
    <property type="entry name" value="RNI-like"/>
    <property type="match status" value="1"/>
</dbReference>
<dbReference type="InterPro" id="IPR032675">
    <property type="entry name" value="LRR_dom_sf"/>
</dbReference>
<evidence type="ECO:0000256" key="1">
    <source>
        <dbReference type="SAM" id="MobiDB-lite"/>
    </source>
</evidence>
<dbReference type="Gene3D" id="3.80.10.10">
    <property type="entry name" value="Ribonuclease Inhibitor"/>
    <property type="match status" value="1"/>
</dbReference>
<accession>A0A4P9WI72</accession>
<evidence type="ECO:0000313" key="3">
    <source>
        <dbReference type="Proteomes" id="UP000269721"/>
    </source>
</evidence>
<feature type="compositionally biased region" description="Polar residues" evidence="1">
    <location>
        <begin position="1"/>
        <end position="10"/>
    </location>
</feature>
<sequence length="565" mass="62222">MLPSRSTAANSDGFHPRSRPADHHPSIHPPPMSTSSLRVGSSSQPPSLLTLPLDILDPTLETLFPLKHWSTAQIHASEARQRALLCQPSAREYIEYGRFPTDDHFLSRIDLANAALPNLRRLSFCTNSLVVADVFPVTLSELIIVPGPEVAYENGFLVKLVRRLPRLERLTVTSPALAGDVPPAEAWEGSSLRSLTVDRLNRTGAGARGFIRHERLAFFPPGLVHLFIKEDGIPSVAFGDAILPSLANLEALNLSEGYYNMECVALLRNLGQAGRLPPLSELGIGCCGNLRNPEDRASLSAALEDVLGSLKSTCTKVSVGWDCLLKRIHGDGRICRLYSTAITLRLGALPSNLQPAVASESLLPRDLRDLTLAAEYAPLPPLPSLRSLTLWVSPAMKFPDLLSSLPSLTTLNLVDGSEPHDISENNFHDRFPYEDIPVPRYCEFVTDAVAVALPPSVHALNIHGLHHISAPRIAALRARGVRVFMASETTEVRRFFWAYEREPGRSQREHGRWTHEAQYYDVGVKDLPQTDAEMISWIAGDREEDDEDGEDEEGSEDENDGGEEH</sequence>
<organism evidence="2 3">
    <name type="scientific">Blyttiomyces helicus</name>
    <dbReference type="NCBI Taxonomy" id="388810"/>
    <lineage>
        <taxon>Eukaryota</taxon>
        <taxon>Fungi</taxon>
        <taxon>Fungi incertae sedis</taxon>
        <taxon>Chytridiomycota</taxon>
        <taxon>Chytridiomycota incertae sedis</taxon>
        <taxon>Chytridiomycetes</taxon>
        <taxon>Chytridiomycetes incertae sedis</taxon>
        <taxon>Blyttiomyces</taxon>
    </lineage>
</organism>
<feature type="region of interest" description="Disordered" evidence="1">
    <location>
        <begin position="536"/>
        <end position="565"/>
    </location>
</feature>
<gene>
    <name evidence="2" type="ORF">BDK51DRAFT_48725</name>
</gene>